<dbReference type="AlphaFoldDB" id="A0A948RW11"/>
<evidence type="ECO:0000313" key="3">
    <source>
        <dbReference type="EMBL" id="MBU2692075.1"/>
    </source>
</evidence>
<organism evidence="3 4">
    <name type="scientific">Eiseniibacteriota bacterium</name>
    <dbReference type="NCBI Taxonomy" id="2212470"/>
    <lineage>
        <taxon>Bacteria</taxon>
        <taxon>Candidatus Eiseniibacteriota</taxon>
    </lineage>
</organism>
<accession>A0A948RW11</accession>
<dbReference type="InterPro" id="IPR037024">
    <property type="entry name" value="NiFe_Hase_small_N_sf"/>
</dbReference>
<reference evidence="3" key="1">
    <citation type="submission" date="2021-05" db="EMBL/GenBank/DDBJ databases">
        <title>Energy efficiency and biological interactions define the core microbiome of deep oligotrophic groundwater.</title>
        <authorList>
            <person name="Mehrshad M."/>
            <person name="Lopez-Fernandez M."/>
            <person name="Bell E."/>
            <person name="Bernier-Latmani R."/>
            <person name="Bertilsson S."/>
            <person name="Dopson M."/>
        </authorList>
    </citation>
    <scope>NUCLEOTIDE SEQUENCE</scope>
    <source>
        <strain evidence="3">Modern_marine.mb.64</strain>
    </source>
</reference>
<dbReference type="InterPro" id="IPR006137">
    <property type="entry name" value="NADH_UbQ_OxRdtase-like_20kDa"/>
</dbReference>
<dbReference type="PANTHER" id="PTHR42845">
    <property type="entry name" value="COENZYME F420-REDUCING HYDROGENASE, GAMMA SUBUNIT"/>
    <property type="match status" value="1"/>
</dbReference>
<sequence>MSAKTAQFITIRLSRASRRRSKMSKKARVAIFDFTGCEGCELNHLNFEAQLLDILEHVEIVEWREAMDEKADGYDIAFVEGSLSTPDCITRIHKIRRKAKFLVAVGACAVIGGVNAMKNTRPSEEIREEVYGKDKYLFPSLPALPLSAVVKVDFNVRGCPMTQIEFLKVFTALVMGKMPVEPDHSVCVECKLKENECVYDKGMICLGPVTRAGCDAHCPSFGQYCYGCRGLVSEPNLKAMEEILVNHGLSMDEAHKRLLLFNANQIEGVTS</sequence>
<evidence type="ECO:0000256" key="1">
    <source>
        <dbReference type="ARBA" id="ARBA00023002"/>
    </source>
</evidence>
<proteinExistence type="predicted"/>
<dbReference type="InterPro" id="IPR051349">
    <property type="entry name" value="Hydrogenase_assoc-protein"/>
</dbReference>
<dbReference type="EMBL" id="JAHJDP010000084">
    <property type="protein sequence ID" value="MBU2692075.1"/>
    <property type="molecule type" value="Genomic_DNA"/>
</dbReference>
<dbReference type="GO" id="GO:0016491">
    <property type="term" value="F:oxidoreductase activity"/>
    <property type="evidence" value="ECO:0007669"/>
    <property type="project" value="UniProtKB-KW"/>
</dbReference>
<evidence type="ECO:0000259" key="2">
    <source>
        <dbReference type="Pfam" id="PF01058"/>
    </source>
</evidence>
<protein>
    <submittedName>
        <fullName evidence="3">NADH:ubiquinone oxidoreductase</fullName>
    </submittedName>
</protein>
<dbReference type="GO" id="GO:0051536">
    <property type="term" value="F:iron-sulfur cluster binding"/>
    <property type="evidence" value="ECO:0007669"/>
    <property type="project" value="InterPro"/>
</dbReference>
<dbReference type="SUPFAM" id="SSF56770">
    <property type="entry name" value="HydA/Nqo6-like"/>
    <property type="match status" value="1"/>
</dbReference>
<keyword evidence="1" id="KW-0560">Oxidoreductase</keyword>
<comment type="caution">
    <text evidence="3">The sequence shown here is derived from an EMBL/GenBank/DDBJ whole genome shotgun (WGS) entry which is preliminary data.</text>
</comment>
<feature type="domain" description="NADH:ubiquinone oxidoreductase-like 20kDa subunit" evidence="2">
    <location>
        <begin position="37"/>
        <end position="173"/>
    </location>
</feature>
<dbReference type="Proteomes" id="UP000777784">
    <property type="component" value="Unassembled WGS sequence"/>
</dbReference>
<name>A0A948RW11_UNCEI</name>
<dbReference type="Gene3D" id="3.40.50.700">
    <property type="entry name" value="NADH:ubiquinone oxidoreductase-like, 20kDa subunit"/>
    <property type="match status" value="1"/>
</dbReference>
<dbReference type="PANTHER" id="PTHR42845:SF1">
    <property type="entry name" value="HYDROGENASE SMALL SUBUNIT"/>
    <property type="match status" value="1"/>
</dbReference>
<evidence type="ECO:0000313" key="4">
    <source>
        <dbReference type="Proteomes" id="UP000777784"/>
    </source>
</evidence>
<gene>
    <name evidence="3" type="ORF">KJ970_14235</name>
</gene>
<dbReference type="Pfam" id="PF01058">
    <property type="entry name" value="Oxidored_q6"/>
    <property type="match status" value="1"/>
</dbReference>